<proteinExistence type="predicted"/>
<dbReference type="AlphaFoldDB" id="A0A6V7Y2S3"/>
<evidence type="ECO:0000313" key="2">
    <source>
        <dbReference type="Proteomes" id="UP000580250"/>
    </source>
</evidence>
<dbReference type="Proteomes" id="UP000580250">
    <property type="component" value="Unassembled WGS sequence"/>
</dbReference>
<dbReference type="OrthoDB" id="5902915at2759"/>
<organism evidence="1 2">
    <name type="scientific">Meloidogyne enterolobii</name>
    <name type="common">Root-knot nematode worm</name>
    <name type="synonym">Meloidogyne mayaguensis</name>
    <dbReference type="NCBI Taxonomy" id="390850"/>
    <lineage>
        <taxon>Eukaryota</taxon>
        <taxon>Metazoa</taxon>
        <taxon>Ecdysozoa</taxon>
        <taxon>Nematoda</taxon>
        <taxon>Chromadorea</taxon>
        <taxon>Rhabditida</taxon>
        <taxon>Tylenchina</taxon>
        <taxon>Tylenchomorpha</taxon>
        <taxon>Tylenchoidea</taxon>
        <taxon>Meloidogynidae</taxon>
        <taxon>Meloidogyninae</taxon>
        <taxon>Meloidogyne</taxon>
    </lineage>
</organism>
<name>A0A6V7Y2S3_MELEN</name>
<protein>
    <submittedName>
        <fullName evidence="1">Uncharacterized protein</fullName>
    </submittedName>
</protein>
<gene>
    <name evidence="1" type="ORF">MENT_LOCUS59830</name>
</gene>
<comment type="caution">
    <text evidence="1">The sequence shown here is derived from an EMBL/GenBank/DDBJ whole genome shotgun (WGS) entry which is preliminary data.</text>
</comment>
<evidence type="ECO:0000313" key="1">
    <source>
        <dbReference type="EMBL" id="CAD2205980.1"/>
    </source>
</evidence>
<sequence>MSLLGFHLECLWIRLLNLDIEEKLQIQESACLFMFRFWGSSSGFGVPSLGFLWVSGFFGKVNKHFWGIFWQSGPATTSLSSINQFLFQRPPVNESFISPLKQHREGLFSLTSSNVNKNCSKTPSPSRMMKQSVCKNVGNLLLMTSEIKTTKSLFSRR</sequence>
<accession>A0A6V7Y2S3</accession>
<reference evidence="1 2" key="1">
    <citation type="submission" date="2020-08" db="EMBL/GenBank/DDBJ databases">
        <authorList>
            <person name="Koutsovoulos G."/>
            <person name="Danchin GJ E."/>
        </authorList>
    </citation>
    <scope>NUCLEOTIDE SEQUENCE [LARGE SCALE GENOMIC DNA]</scope>
</reference>
<dbReference type="EMBL" id="CAJEWN010002969">
    <property type="protein sequence ID" value="CAD2205980.1"/>
    <property type="molecule type" value="Genomic_DNA"/>
</dbReference>